<evidence type="ECO:0000256" key="2">
    <source>
        <dbReference type="ARBA" id="ARBA00012553"/>
    </source>
</evidence>
<dbReference type="KEGG" id="metu:GNH96_09840"/>
<keyword evidence="3" id="KW-0456">Lyase</keyword>
<dbReference type="CDD" id="cd00945">
    <property type="entry name" value="Aldolase_Class_I"/>
    <property type="match status" value="1"/>
</dbReference>
<sequence>MTGMLASVRNLAEARLAVAAGADIVDLKAPEHGSLGALPAEEAGRIVAALDGAVPVSATIGDLALDPDPVCRAVLEMAATGVDYVKIGMFRGGDWGSTLVTLAHLGSRGTRLVAVLFADDLPDFDWIARLKKAGFVGVMLDTQDKASGSLTALLDRHTLERFLCETRDQGLLCGLAGSLRATDIPELLTLRPDYLGFRGALCRANLRTAELDPEAFTTVRRLIPPRHTARPPHPQPFSCQASCPDTLRAHAKPLLAALSRKEKSLFPWERELE</sequence>
<dbReference type="AlphaFoldDB" id="A0A858Q8W4"/>
<keyword evidence="8" id="KW-1185">Reference proteome</keyword>
<dbReference type="SUPFAM" id="SSF51569">
    <property type="entry name" value="Aldolase"/>
    <property type="match status" value="1"/>
</dbReference>
<accession>A0A858Q8W4</accession>
<dbReference type="NCBIfam" id="NF002576">
    <property type="entry name" value="PRK02227.1-5"/>
    <property type="match status" value="1"/>
</dbReference>
<comment type="catalytic activity">
    <reaction evidence="6">
        <text>2 D-glyceraldehyde 3-phosphate = 4-(hydroxymethyl)-2-furancarboxaldehyde phosphate + phosphate + 2 H2O</text>
        <dbReference type="Rhea" id="RHEA:43536"/>
        <dbReference type="ChEBI" id="CHEBI:15377"/>
        <dbReference type="ChEBI" id="CHEBI:43474"/>
        <dbReference type="ChEBI" id="CHEBI:59776"/>
        <dbReference type="ChEBI" id="CHEBI:83407"/>
        <dbReference type="EC" id="4.2.3.153"/>
    </reaction>
</comment>
<dbReference type="EC" id="4.2.3.153" evidence="2"/>
<gene>
    <name evidence="7" type="ORF">GNH96_09840</name>
</gene>
<organism evidence="7 8">
    <name type="scientific">Methylococcus geothermalis</name>
    <dbReference type="NCBI Taxonomy" id="2681310"/>
    <lineage>
        <taxon>Bacteria</taxon>
        <taxon>Pseudomonadati</taxon>
        <taxon>Pseudomonadota</taxon>
        <taxon>Gammaproteobacteria</taxon>
        <taxon>Methylococcales</taxon>
        <taxon>Methylococcaceae</taxon>
        <taxon>Methylococcus</taxon>
    </lineage>
</organism>
<evidence type="ECO:0000256" key="1">
    <source>
        <dbReference type="ARBA" id="ARBA00003810"/>
    </source>
</evidence>
<evidence type="ECO:0000313" key="8">
    <source>
        <dbReference type="Proteomes" id="UP000503004"/>
    </source>
</evidence>
<comment type="function">
    <text evidence="1">Catalyzes the formation of 4-(hydroxymethyl)-2-furancarboxaldehyde phosphate (4-HFC-P) from two molecules of glyceraldehyde-3-P (GA-3-P).</text>
</comment>
<dbReference type="Proteomes" id="UP000503004">
    <property type="component" value="Chromosome"/>
</dbReference>
<dbReference type="GO" id="GO:0016829">
    <property type="term" value="F:lyase activity"/>
    <property type="evidence" value="ECO:0007669"/>
    <property type="project" value="UniProtKB-KW"/>
</dbReference>
<protein>
    <recommendedName>
        <fullName evidence="2">(5-formylfuran-3-yl)methyl phosphate synthase</fullName>
        <ecNumber evidence="2">4.2.3.153</ecNumber>
    </recommendedName>
    <alternativeName>
        <fullName evidence="5">4-(hydroxymethyl)-2-furancarboxaldehyde-phosphate synthase</fullName>
    </alternativeName>
</protein>
<dbReference type="Pfam" id="PF04476">
    <property type="entry name" value="4HFCP_synth"/>
    <property type="match status" value="1"/>
</dbReference>
<evidence type="ECO:0000256" key="4">
    <source>
        <dbReference type="ARBA" id="ARBA00023270"/>
    </source>
</evidence>
<name>A0A858Q8W4_9GAMM</name>
<evidence type="ECO:0000256" key="5">
    <source>
        <dbReference type="ARBA" id="ARBA00032523"/>
    </source>
</evidence>
<proteinExistence type="predicted"/>
<dbReference type="EMBL" id="CP046565">
    <property type="protein sequence ID" value="QJD30241.1"/>
    <property type="molecule type" value="Genomic_DNA"/>
</dbReference>
<evidence type="ECO:0000313" key="7">
    <source>
        <dbReference type="EMBL" id="QJD30241.1"/>
    </source>
</evidence>
<reference evidence="8" key="1">
    <citation type="submission" date="2019-12" db="EMBL/GenBank/DDBJ databases">
        <authorList>
            <person name="Awala S.I."/>
            <person name="Rhee S.K."/>
        </authorList>
    </citation>
    <scope>NUCLEOTIDE SEQUENCE [LARGE SCALE GENOMIC DNA]</scope>
    <source>
        <strain evidence="8">IM1</strain>
    </source>
</reference>
<keyword evidence="4" id="KW-0704">Schiff base</keyword>
<evidence type="ECO:0000256" key="3">
    <source>
        <dbReference type="ARBA" id="ARBA00023239"/>
    </source>
</evidence>
<dbReference type="RefSeq" id="WP_169603514.1">
    <property type="nucleotide sequence ID" value="NZ_CP046565.1"/>
</dbReference>
<evidence type="ECO:0000256" key="6">
    <source>
        <dbReference type="ARBA" id="ARBA00047628"/>
    </source>
</evidence>
<dbReference type="InterPro" id="IPR007565">
    <property type="entry name" value="4HFCP_synth"/>
</dbReference>